<organism evidence="3 4">
    <name type="scientific">Timema podura</name>
    <name type="common">Walking stick</name>
    <dbReference type="NCBI Taxonomy" id="61482"/>
    <lineage>
        <taxon>Eukaryota</taxon>
        <taxon>Metazoa</taxon>
        <taxon>Ecdysozoa</taxon>
        <taxon>Arthropoda</taxon>
        <taxon>Hexapoda</taxon>
        <taxon>Insecta</taxon>
        <taxon>Pterygota</taxon>
        <taxon>Neoptera</taxon>
        <taxon>Polyneoptera</taxon>
        <taxon>Phasmatodea</taxon>
        <taxon>Timematodea</taxon>
        <taxon>Timematoidea</taxon>
        <taxon>Timematidae</taxon>
        <taxon>Timema</taxon>
    </lineage>
</organism>
<name>A0ABN7NHY3_TIMPD</name>
<feature type="compositionally biased region" description="Acidic residues" evidence="1">
    <location>
        <begin position="105"/>
        <end position="117"/>
    </location>
</feature>
<feature type="compositionally biased region" description="Low complexity" evidence="1">
    <location>
        <begin position="538"/>
        <end position="549"/>
    </location>
</feature>
<dbReference type="EMBL" id="CAJPIN010002547">
    <property type="protein sequence ID" value="CAG2055491.1"/>
    <property type="molecule type" value="Genomic_DNA"/>
</dbReference>
<dbReference type="Proteomes" id="UP001153148">
    <property type="component" value="Unassembled WGS sequence"/>
</dbReference>
<evidence type="ECO:0000313" key="4">
    <source>
        <dbReference type="Proteomes" id="UP001153148"/>
    </source>
</evidence>
<feature type="compositionally biased region" description="Basic and acidic residues" evidence="1">
    <location>
        <begin position="302"/>
        <end position="319"/>
    </location>
</feature>
<sequence>MFFKSPIKKSSVGESPREAYPTDSVTSSYGVGPTDENGRPLFGLKALRRTNTGPNNQIPQDCADLSPSSVEPPREKLKSRPTELKDASGRPLFGGLRALKRQPVEDTEEPQGEEDMPEQPVSPQLKDLVSKHEQRARGNTVSQPSPDRQKPRAKLRDSFLLKQDGVSNAESPRKPTSEDSKKLLSHRTTSLKAIIQKHESIAKGNKLFWKWVKRIKQEVQRKSYNIQNEHVKMQKRARQTNSSATGPGQAGLIRLRKAGTGLLGCFTLSDISNWVWLLCWACQELSLLSFYIQSLEPEESETDKQQRNSENLLHSERTSEVSPVDLTRRTGILKKSLDDDDTDYQVTTESSSRSTATVVSSRGTMRPDGTISLTRDVLKDIKKEQSADNITIVFVVLVCVVVLLALLYVLFPSLLVVLVLVLVLAALSFRGGSGKALQESCSTGESVQRNDEKPVNTISRTRYTYNTPEGKAIEAAPYDDDDSRTSSPERRGPRTQAASSTRRSQTTQDTTTTSVGRDNKSRTATRTTSSADEEHKFSSSTSTTSRTSRVTPDKVTTKISPARVSTEKSFLDSSEDEHTTSRGGSRYESSTVTSLRSTEGIGSPLSVRRRIFANDEEIQDKNISKSVSNYKVATSSSTSSSVRTSRETSGRQ</sequence>
<feature type="transmembrane region" description="Helical" evidence="2">
    <location>
        <begin position="414"/>
        <end position="432"/>
    </location>
</feature>
<feature type="region of interest" description="Disordered" evidence="1">
    <location>
        <begin position="342"/>
        <end position="363"/>
    </location>
</feature>
<reference evidence="3" key="1">
    <citation type="submission" date="2021-03" db="EMBL/GenBank/DDBJ databases">
        <authorList>
            <person name="Tran Van P."/>
        </authorList>
    </citation>
    <scope>NUCLEOTIDE SEQUENCE</scope>
</reference>
<keyword evidence="2" id="KW-0472">Membrane</keyword>
<feature type="compositionally biased region" description="Polar residues" evidence="1">
    <location>
        <begin position="581"/>
        <end position="597"/>
    </location>
</feature>
<keyword evidence="4" id="KW-1185">Reference proteome</keyword>
<gene>
    <name evidence="3" type="ORF">TPAB3V08_LOCUS2494</name>
</gene>
<comment type="caution">
    <text evidence="3">The sequence shown here is derived from an EMBL/GenBank/DDBJ whole genome shotgun (WGS) entry which is preliminary data.</text>
</comment>
<evidence type="ECO:0000256" key="2">
    <source>
        <dbReference type="SAM" id="Phobius"/>
    </source>
</evidence>
<evidence type="ECO:0000313" key="3">
    <source>
        <dbReference type="EMBL" id="CAG2055491.1"/>
    </source>
</evidence>
<feature type="compositionally biased region" description="Basic and acidic residues" evidence="1">
    <location>
        <begin position="72"/>
        <end position="88"/>
    </location>
</feature>
<feature type="compositionally biased region" description="Polar residues" evidence="1">
    <location>
        <begin position="456"/>
        <end position="467"/>
    </location>
</feature>
<feature type="region of interest" description="Disordered" evidence="1">
    <location>
        <begin position="299"/>
        <end position="323"/>
    </location>
</feature>
<feature type="compositionally biased region" description="Basic and acidic residues" evidence="1">
    <location>
        <begin position="565"/>
        <end position="580"/>
    </location>
</feature>
<feature type="compositionally biased region" description="Polar residues" evidence="1">
    <location>
        <begin position="624"/>
        <end position="633"/>
    </location>
</feature>
<evidence type="ECO:0000256" key="1">
    <source>
        <dbReference type="SAM" id="MobiDB-lite"/>
    </source>
</evidence>
<feature type="compositionally biased region" description="Basic and acidic residues" evidence="1">
    <location>
        <begin position="171"/>
        <end position="182"/>
    </location>
</feature>
<feature type="region of interest" description="Disordered" evidence="1">
    <location>
        <begin position="434"/>
        <end position="601"/>
    </location>
</feature>
<protein>
    <submittedName>
        <fullName evidence="3">Uncharacterized protein</fullName>
    </submittedName>
</protein>
<accession>A0ABN7NHY3</accession>
<keyword evidence="2" id="KW-1133">Transmembrane helix</keyword>
<feature type="compositionally biased region" description="Polar residues" evidence="1">
    <location>
        <begin position="49"/>
        <end position="59"/>
    </location>
</feature>
<feature type="region of interest" description="Disordered" evidence="1">
    <location>
        <begin position="616"/>
        <end position="652"/>
    </location>
</feature>
<proteinExistence type="predicted"/>
<feature type="region of interest" description="Disordered" evidence="1">
    <location>
        <begin position="1"/>
        <end position="184"/>
    </location>
</feature>
<keyword evidence="2" id="KW-0812">Transmembrane</keyword>
<feature type="non-terminal residue" evidence="3">
    <location>
        <position position="652"/>
    </location>
</feature>
<feature type="compositionally biased region" description="Low complexity" evidence="1">
    <location>
        <begin position="494"/>
        <end position="514"/>
    </location>
</feature>
<feature type="compositionally biased region" description="Basic and acidic residues" evidence="1">
    <location>
        <begin position="147"/>
        <end position="159"/>
    </location>
</feature>
<feature type="compositionally biased region" description="Low complexity" evidence="1">
    <location>
        <begin position="346"/>
        <end position="361"/>
    </location>
</feature>
<feature type="compositionally biased region" description="Polar residues" evidence="1">
    <location>
        <begin position="137"/>
        <end position="146"/>
    </location>
</feature>
<feature type="compositionally biased region" description="Basic and acidic residues" evidence="1">
    <location>
        <begin position="483"/>
        <end position="492"/>
    </location>
</feature>
<feature type="compositionally biased region" description="Low complexity" evidence="1">
    <location>
        <begin position="634"/>
        <end position="643"/>
    </location>
</feature>